<sequence>MEVNSPPYDAPASRCRIEEVSMFFECQPKKSPGQPPRIDCSPVPRFFLLCEGSPALEVTRAVKTDADTGKPVLSTQLLRNLPSAKEWRQVIKHANDRPLAGHASSS</sequence>
<dbReference type="EMBL" id="VDMD01000047">
    <property type="protein sequence ID" value="TRM57485.1"/>
    <property type="molecule type" value="Genomic_DNA"/>
</dbReference>
<protein>
    <submittedName>
        <fullName evidence="1">Uncharacterized protein</fullName>
    </submittedName>
</protein>
<evidence type="ECO:0000313" key="1">
    <source>
        <dbReference type="EMBL" id="TRM57485.1"/>
    </source>
</evidence>
<gene>
    <name evidence="1" type="ORF">BD626DRAFT_574526</name>
</gene>
<accession>A0A550BY63</accession>
<dbReference type="OrthoDB" id="3983163at2759"/>
<evidence type="ECO:0000313" key="2">
    <source>
        <dbReference type="Proteomes" id="UP000320762"/>
    </source>
</evidence>
<reference evidence="1 2" key="1">
    <citation type="journal article" date="2019" name="New Phytol.">
        <title>Comparative genomics reveals unique wood-decay strategies and fruiting body development in the Schizophyllaceae.</title>
        <authorList>
            <person name="Almasi E."/>
            <person name="Sahu N."/>
            <person name="Krizsan K."/>
            <person name="Balint B."/>
            <person name="Kovacs G.M."/>
            <person name="Kiss B."/>
            <person name="Cseklye J."/>
            <person name="Drula E."/>
            <person name="Henrissat B."/>
            <person name="Nagy I."/>
            <person name="Chovatia M."/>
            <person name="Adam C."/>
            <person name="LaButti K."/>
            <person name="Lipzen A."/>
            <person name="Riley R."/>
            <person name="Grigoriev I.V."/>
            <person name="Nagy L.G."/>
        </authorList>
    </citation>
    <scope>NUCLEOTIDE SEQUENCE [LARGE SCALE GENOMIC DNA]</scope>
    <source>
        <strain evidence="1 2">NL-1724</strain>
    </source>
</reference>
<keyword evidence="2" id="KW-1185">Reference proteome</keyword>
<name>A0A550BY63_9AGAR</name>
<dbReference type="Proteomes" id="UP000320762">
    <property type="component" value="Unassembled WGS sequence"/>
</dbReference>
<dbReference type="AlphaFoldDB" id="A0A550BY63"/>
<proteinExistence type="predicted"/>
<comment type="caution">
    <text evidence="1">The sequence shown here is derived from an EMBL/GenBank/DDBJ whole genome shotgun (WGS) entry which is preliminary data.</text>
</comment>
<organism evidence="1 2">
    <name type="scientific">Schizophyllum amplum</name>
    <dbReference type="NCBI Taxonomy" id="97359"/>
    <lineage>
        <taxon>Eukaryota</taxon>
        <taxon>Fungi</taxon>
        <taxon>Dikarya</taxon>
        <taxon>Basidiomycota</taxon>
        <taxon>Agaricomycotina</taxon>
        <taxon>Agaricomycetes</taxon>
        <taxon>Agaricomycetidae</taxon>
        <taxon>Agaricales</taxon>
        <taxon>Schizophyllaceae</taxon>
        <taxon>Schizophyllum</taxon>
    </lineage>
</organism>